<dbReference type="InterPro" id="IPR008334">
    <property type="entry name" value="5'-Nucleotdase_C"/>
</dbReference>
<dbReference type="Pfam" id="PF00149">
    <property type="entry name" value="Metallophos"/>
    <property type="match status" value="1"/>
</dbReference>
<dbReference type="Gene3D" id="3.60.21.10">
    <property type="match status" value="1"/>
</dbReference>
<dbReference type="SUPFAM" id="SSF56300">
    <property type="entry name" value="Metallo-dependent phosphatases"/>
    <property type="match status" value="1"/>
</dbReference>
<gene>
    <name evidence="5" type="ORF">SAMN05421774_102336</name>
</gene>
<dbReference type="Gene3D" id="3.90.780.10">
    <property type="entry name" value="5'-Nucleotidase, C-terminal domain"/>
    <property type="match status" value="1"/>
</dbReference>
<dbReference type="GO" id="GO:0030288">
    <property type="term" value="C:outer membrane-bounded periplasmic space"/>
    <property type="evidence" value="ECO:0007669"/>
    <property type="project" value="TreeGrafter"/>
</dbReference>
<reference evidence="5 6" key="1">
    <citation type="submission" date="2017-01" db="EMBL/GenBank/DDBJ databases">
        <authorList>
            <person name="Mah S.A."/>
            <person name="Swanson W.J."/>
            <person name="Moy G.W."/>
            <person name="Vacquier V.D."/>
        </authorList>
    </citation>
    <scope>NUCLEOTIDE SEQUENCE [LARGE SCALE GENOMIC DNA]</scope>
    <source>
        <strain evidence="5 6">DSM 26375</strain>
    </source>
</reference>
<dbReference type="Pfam" id="PF02872">
    <property type="entry name" value="5_nucleotid_C"/>
    <property type="match status" value="1"/>
</dbReference>
<dbReference type="InterPro" id="IPR006179">
    <property type="entry name" value="5_nucleotidase/apyrase"/>
</dbReference>
<evidence type="ECO:0000313" key="5">
    <source>
        <dbReference type="EMBL" id="SIS79869.1"/>
    </source>
</evidence>
<feature type="domain" description="5'-Nucleotidase C-terminal" evidence="4">
    <location>
        <begin position="381"/>
        <end position="563"/>
    </location>
</feature>
<dbReference type="EMBL" id="FTOT01000002">
    <property type="protein sequence ID" value="SIS79869.1"/>
    <property type="molecule type" value="Genomic_DNA"/>
</dbReference>
<protein>
    <submittedName>
        <fullName evidence="5">2',3'-cyclic-nucleotide 2'-phosphodiesterase / 3'-nucleotidase</fullName>
    </submittedName>
</protein>
<dbReference type="SUPFAM" id="SSF55816">
    <property type="entry name" value="5'-nucleotidase (syn. UDP-sugar hydrolase), C-terminal domain"/>
    <property type="match status" value="1"/>
</dbReference>
<dbReference type="GO" id="GO:0016787">
    <property type="term" value="F:hydrolase activity"/>
    <property type="evidence" value="ECO:0007669"/>
    <property type="project" value="UniProtKB-KW"/>
</dbReference>
<dbReference type="PANTHER" id="PTHR11575:SF6">
    <property type="entry name" value="2',3'-CYCLIC-NUCLEOTIDE 2'-PHOSPHODIESTERASE_3'-NUCLEOTIDASE"/>
    <property type="match status" value="1"/>
</dbReference>
<keyword evidence="2" id="KW-0547">Nucleotide-binding</keyword>
<dbReference type="PANTHER" id="PTHR11575">
    <property type="entry name" value="5'-NUCLEOTIDASE-RELATED"/>
    <property type="match status" value="1"/>
</dbReference>
<evidence type="ECO:0000313" key="6">
    <source>
        <dbReference type="Proteomes" id="UP000186141"/>
    </source>
</evidence>
<dbReference type="InterPro" id="IPR036907">
    <property type="entry name" value="5'-Nucleotdase_C_sf"/>
</dbReference>
<comment type="similarity">
    <text evidence="2">Belongs to the 5'-nucleotidase family.</text>
</comment>
<accession>A0A1N7M1G6</accession>
<organism evidence="5 6">
    <name type="scientific">Gemmobacter megaterium</name>
    <dbReference type="NCBI Taxonomy" id="1086013"/>
    <lineage>
        <taxon>Bacteria</taxon>
        <taxon>Pseudomonadati</taxon>
        <taxon>Pseudomonadota</taxon>
        <taxon>Alphaproteobacteria</taxon>
        <taxon>Rhodobacterales</taxon>
        <taxon>Paracoccaceae</taxon>
        <taxon>Gemmobacter</taxon>
    </lineage>
</organism>
<keyword evidence="2" id="KW-0378">Hydrolase</keyword>
<dbReference type="STRING" id="1086013.SAMN05421774_102336"/>
<sequence>MSCQHDTDICFKLAPMESGLKTRLQHMDRKQILAPSRLPPPPSVTCEMTVFATSDLHLNLFPWDYYGDHAAPGAGLASVAAQIVALRESAPNSLLVDNGDFLQGTALGDALAAAHPTGHKPPHPMIETMNLLRYDAVGLGNHDFDYGLEFLAQALQGADFPVLCANLRRIDGGTLPFCEGVVLEREVQDRHGQRWPIRVGIAAFLPPQVMVWNHPHLHDRAEAAGIVETGRRVVQTLISAGAEVVIALCHSGFGTIEAGEDPQAEHAALALASLPGVDAVVAGHTHRLFPGPDLPAQSGVDPILGHLAGKPACKPGSGASHLGALRLTLNRGPDERWRCIGGRAEVLPLSRSSSDQIPAPFLHLCKSASAATRKHLDRIVGRTEVRLSTHFTLIGDCAATRLIAGAMQWHVAGAMQGGPYAHLPVLAATPPARSGGRGGVTNYTNLPAGPLRERDLAALYPYPNAIRALRVSGADLAAWLDHSARIFHQVAPGAQDAPLLDPDWPAYNFDVIEGLSYEIDLCARTGPGRVRNLRHNGSPVDPQASFILATSSYRAAGGGTFPATGPTADLVLSSDIPVRGIVATWLAKEGSYRPPPADLWRFGPCPGTSVVLETSPQALPHLPRAGLTPLDLTDNGFLRLRLSL</sequence>
<name>A0A1N7M1G6_9RHOB</name>
<keyword evidence="6" id="KW-1185">Reference proteome</keyword>
<dbReference type="InterPro" id="IPR029052">
    <property type="entry name" value="Metallo-depent_PP-like"/>
</dbReference>
<evidence type="ECO:0000259" key="3">
    <source>
        <dbReference type="Pfam" id="PF00149"/>
    </source>
</evidence>
<dbReference type="GO" id="GO:0000166">
    <property type="term" value="F:nucleotide binding"/>
    <property type="evidence" value="ECO:0007669"/>
    <property type="project" value="UniProtKB-KW"/>
</dbReference>
<feature type="domain" description="Calcineurin-like phosphoesterase" evidence="3">
    <location>
        <begin position="48"/>
        <end position="287"/>
    </location>
</feature>
<proteinExistence type="inferred from homology"/>
<dbReference type="GO" id="GO:0009166">
    <property type="term" value="P:nucleotide catabolic process"/>
    <property type="evidence" value="ECO:0007669"/>
    <property type="project" value="InterPro"/>
</dbReference>
<dbReference type="AlphaFoldDB" id="A0A1N7M1G6"/>
<dbReference type="Proteomes" id="UP000186141">
    <property type="component" value="Unassembled WGS sequence"/>
</dbReference>
<dbReference type="PRINTS" id="PR01607">
    <property type="entry name" value="APYRASEFAMLY"/>
</dbReference>
<evidence type="ECO:0000256" key="1">
    <source>
        <dbReference type="ARBA" id="ARBA00022729"/>
    </source>
</evidence>
<evidence type="ECO:0000259" key="4">
    <source>
        <dbReference type="Pfam" id="PF02872"/>
    </source>
</evidence>
<keyword evidence="1" id="KW-0732">Signal</keyword>
<evidence type="ECO:0000256" key="2">
    <source>
        <dbReference type="RuleBase" id="RU362119"/>
    </source>
</evidence>
<dbReference type="InterPro" id="IPR004843">
    <property type="entry name" value="Calcineurin-like_PHP"/>
</dbReference>